<dbReference type="InterPro" id="IPR033985">
    <property type="entry name" value="SusD-like_N"/>
</dbReference>
<keyword evidence="3 6" id="KW-0732">Signal</keyword>
<dbReference type="SUPFAM" id="SSF48452">
    <property type="entry name" value="TPR-like"/>
    <property type="match status" value="1"/>
</dbReference>
<comment type="similarity">
    <text evidence="2">Belongs to the SusD family.</text>
</comment>
<protein>
    <submittedName>
        <fullName evidence="9">RagB/SusD family nutrient uptake outer membrane protein</fullName>
    </submittedName>
</protein>
<evidence type="ECO:0000256" key="2">
    <source>
        <dbReference type="ARBA" id="ARBA00006275"/>
    </source>
</evidence>
<dbReference type="InterPro" id="IPR012944">
    <property type="entry name" value="SusD_RagB_dom"/>
</dbReference>
<accession>A0A4R0NGX4</accession>
<evidence type="ECO:0000259" key="7">
    <source>
        <dbReference type="Pfam" id="PF07980"/>
    </source>
</evidence>
<evidence type="ECO:0000256" key="6">
    <source>
        <dbReference type="SAM" id="SignalP"/>
    </source>
</evidence>
<dbReference type="EMBL" id="SJSM01000002">
    <property type="protein sequence ID" value="TCC98532.1"/>
    <property type="molecule type" value="Genomic_DNA"/>
</dbReference>
<evidence type="ECO:0000259" key="8">
    <source>
        <dbReference type="Pfam" id="PF14322"/>
    </source>
</evidence>
<feature type="chain" id="PRO_5020694070" evidence="6">
    <location>
        <begin position="21"/>
        <end position="473"/>
    </location>
</feature>
<dbReference type="Gene3D" id="1.25.40.390">
    <property type="match status" value="1"/>
</dbReference>
<dbReference type="Proteomes" id="UP000291117">
    <property type="component" value="Unassembled WGS sequence"/>
</dbReference>
<keyword evidence="10" id="KW-1185">Reference proteome</keyword>
<gene>
    <name evidence="9" type="ORF">EZ444_04410</name>
</gene>
<evidence type="ECO:0000256" key="4">
    <source>
        <dbReference type="ARBA" id="ARBA00023136"/>
    </source>
</evidence>
<comment type="caution">
    <text evidence="9">The sequence shown here is derived from an EMBL/GenBank/DDBJ whole genome shotgun (WGS) entry which is preliminary data.</text>
</comment>
<dbReference type="AlphaFoldDB" id="A0A4R0NGX4"/>
<dbReference type="Pfam" id="PF14322">
    <property type="entry name" value="SusD-like_3"/>
    <property type="match status" value="1"/>
</dbReference>
<evidence type="ECO:0000313" key="9">
    <source>
        <dbReference type="EMBL" id="TCC98532.1"/>
    </source>
</evidence>
<comment type="subcellular location">
    <subcellularLocation>
        <location evidence="1">Cell outer membrane</location>
    </subcellularLocation>
</comment>
<name>A0A4R0NGX4_9SPHI</name>
<evidence type="ECO:0000256" key="1">
    <source>
        <dbReference type="ARBA" id="ARBA00004442"/>
    </source>
</evidence>
<dbReference type="OrthoDB" id="5694214at2"/>
<dbReference type="PROSITE" id="PS51257">
    <property type="entry name" value="PROKAR_LIPOPROTEIN"/>
    <property type="match status" value="1"/>
</dbReference>
<feature type="domain" description="SusD-like N-terminal" evidence="8">
    <location>
        <begin position="108"/>
        <end position="213"/>
    </location>
</feature>
<reference evidence="9 10" key="1">
    <citation type="submission" date="2019-02" db="EMBL/GenBank/DDBJ databases">
        <title>Pedobacter sp. RP-3-8 sp. nov., isolated from Arctic soil.</title>
        <authorList>
            <person name="Dahal R.H."/>
        </authorList>
    </citation>
    <scope>NUCLEOTIDE SEQUENCE [LARGE SCALE GENOMIC DNA]</scope>
    <source>
        <strain evidence="9 10">RP-3-8</strain>
    </source>
</reference>
<evidence type="ECO:0000256" key="5">
    <source>
        <dbReference type="ARBA" id="ARBA00023237"/>
    </source>
</evidence>
<dbReference type="InterPro" id="IPR011990">
    <property type="entry name" value="TPR-like_helical_dom_sf"/>
</dbReference>
<keyword evidence="4" id="KW-0472">Membrane</keyword>
<organism evidence="9 10">
    <name type="scientific">Pedobacter hiemivivus</name>
    <dbReference type="NCBI Taxonomy" id="2530454"/>
    <lineage>
        <taxon>Bacteria</taxon>
        <taxon>Pseudomonadati</taxon>
        <taxon>Bacteroidota</taxon>
        <taxon>Sphingobacteriia</taxon>
        <taxon>Sphingobacteriales</taxon>
        <taxon>Sphingobacteriaceae</taxon>
        <taxon>Pedobacter</taxon>
    </lineage>
</organism>
<sequence>MKYIQFKLLLLLLLTCTFFSCEKQLNVFPTNKLVDGNVIIDLKSAETVLNGVYYAFANVGLDYASLESVKWISVNEILPSELSGTLAYSYGQDGFMNMAYRNSSPILVSKWKYGYNIVNAANGFLKNVGPVSNIPSARKEQMIAEAKFLRAFANADLLLYFGHYYDVNSKYGIILRDEFVSADNVKLPRSTVAATYSSILKDLDEAIAALPPLNTQIHYANVWVAKMLKARVLINRGAPGDYNQVINLTEDIINNSSFKLEANLKDLFQVKGFTSAEVMLSVQPFPNDSWKFYLNNTSVDYYVTPALKDLLANDPRKAWMYKDAANINGILPAVTKYYSGPAIKPVKTPLVCNSYAFRLTEAYLTQAEAIALSGADLSLAKSRLKKVLTCAGITDFTVMDGVTTPEAMQLLVVQEVCKNFLQESGLDWFALRRLPLATLKTLRPSVKSVYSLTLPIPIVEINANGLIEPNPVD</sequence>
<feature type="signal peptide" evidence="6">
    <location>
        <begin position="1"/>
        <end position="20"/>
    </location>
</feature>
<proteinExistence type="inferred from homology"/>
<feature type="domain" description="RagB/SusD" evidence="7">
    <location>
        <begin position="352"/>
        <end position="441"/>
    </location>
</feature>
<dbReference type="Pfam" id="PF07980">
    <property type="entry name" value="SusD_RagB"/>
    <property type="match status" value="1"/>
</dbReference>
<evidence type="ECO:0000313" key="10">
    <source>
        <dbReference type="Proteomes" id="UP000291117"/>
    </source>
</evidence>
<evidence type="ECO:0000256" key="3">
    <source>
        <dbReference type="ARBA" id="ARBA00022729"/>
    </source>
</evidence>
<keyword evidence="5" id="KW-0998">Cell outer membrane</keyword>